<dbReference type="AlphaFoldDB" id="A0A251TEZ7"/>
<evidence type="ECO:0000313" key="1">
    <source>
        <dbReference type="EMBL" id="OTG09156.1"/>
    </source>
</evidence>
<accession>A0A251TEZ7</accession>
<dbReference type="EMBL" id="CM007900">
    <property type="protein sequence ID" value="OTG09156.1"/>
    <property type="molecule type" value="Genomic_DNA"/>
</dbReference>
<sequence>MLSDVLPAQSSGLALIPPSVTTPDPILAGIGAVSSPVVPVVIFEKRCTEFSSGP</sequence>
<name>A0A251TEZ7_HELAN</name>
<keyword evidence="2" id="KW-1185">Reference proteome</keyword>
<gene>
    <name evidence="1" type="ORF">HannXRQ_Chr11g0349811</name>
</gene>
<protein>
    <submittedName>
        <fullName evidence="1">Uncharacterized protein</fullName>
    </submittedName>
</protein>
<evidence type="ECO:0000313" key="2">
    <source>
        <dbReference type="Proteomes" id="UP000215914"/>
    </source>
</evidence>
<reference evidence="2" key="1">
    <citation type="journal article" date="2017" name="Nature">
        <title>The sunflower genome provides insights into oil metabolism, flowering and Asterid evolution.</title>
        <authorList>
            <person name="Badouin H."/>
            <person name="Gouzy J."/>
            <person name="Grassa C.J."/>
            <person name="Murat F."/>
            <person name="Staton S.E."/>
            <person name="Cottret L."/>
            <person name="Lelandais-Briere C."/>
            <person name="Owens G.L."/>
            <person name="Carrere S."/>
            <person name="Mayjonade B."/>
            <person name="Legrand L."/>
            <person name="Gill N."/>
            <person name="Kane N.C."/>
            <person name="Bowers J.E."/>
            <person name="Hubner S."/>
            <person name="Bellec A."/>
            <person name="Berard A."/>
            <person name="Berges H."/>
            <person name="Blanchet N."/>
            <person name="Boniface M.C."/>
            <person name="Brunel D."/>
            <person name="Catrice O."/>
            <person name="Chaidir N."/>
            <person name="Claudel C."/>
            <person name="Donnadieu C."/>
            <person name="Faraut T."/>
            <person name="Fievet G."/>
            <person name="Helmstetter N."/>
            <person name="King M."/>
            <person name="Knapp S.J."/>
            <person name="Lai Z."/>
            <person name="Le Paslier M.C."/>
            <person name="Lippi Y."/>
            <person name="Lorenzon L."/>
            <person name="Mandel J.R."/>
            <person name="Marage G."/>
            <person name="Marchand G."/>
            <person name="Marquand E."/>
            <person name="Bret-Mestries E."/>
            <person name="Morien E."/>
            <person name="Nambeesan S."/>
            <person name="Nguyen T."/>
            <person name="Pegot-Espagnet P."/>
            <person name="Pouilly N."/>
            <person name="Raftis F."/>
            <person name="Sallet E."/>
            <person name="Schiex T."/>
            <person name="Thomas J."/>
            <person name="Vandecasteele C."/>
            <person name="Vares D."/>
            <person name="Vear F."/>
            <person name="Vautrin S."/>
            <person name="Crespi M."/>
            <person name="Mangin B."/>
            <person name="Burke J.M."/>
            <person name="Salse J."/>
            <person name="Munos S."/>
            <person name="Vincourt P."/>
            <person name="Rieseberg L.H."/>
            <person name="Langlade N.B."/>
        </authorList>
    </citation>
    <scope>NUCLEOTIDE SEQUENCE [LARGE SCALE GENOMIC DNA]</scope>
    <source>
        <strain evidence="2">cv. SF193</strain>
    </source>
</reference>
<organism evidence="1 2">
    <name type="scientific">Helianthus annuus</name>
    <name type="common">Common sunflower</name>
    <dbReference type="NCBI Taxonomy" id="4232"/>
    <lineage>
        <taxon>Eukaryota</taxon>
        <taxon>Viridiplantae</taxon>
        <taxon>Streptophyta</taxon>
        <taxon>Embryophyta</taxon>
        <taxon>Tracheophyta</taxon>
        <taxon>Spermatophyta</taxon>
        <taxon>Magnoliopsida</taxon>
        <taxon>eudicotyledons</taxon>
        <taxon>Gunneridae</taxon>
        <taxon>Pentapetalae</taxon>
        <taxon>asterids</taxon>
        <taxon>campanulids</taxon>
        <taxon>Asterales</taxon>
        <taxon>Asteraceae</taxon>
        <taxon>Asteroideae</taxon>
        <taxon>Heliantheae alliance</taxon>
        <taxon>Heliantheae</taxon>
        <taxon>Helianthus</taxon>
    </lineage>
</organism>
<dbReference type="Proteomes" id="UP000215914">
    <property type="component" value="Chromosome 11"/>
</dbReference>
<proteinExistence type="predicted"/>
<dbReference type="InParanoid" id="A0A251TEZ7"/>